<proteinExistence type="predicted"/>
<protein>
    <submittedName>
        <fullName evidence="1">Uncharacterized protein</fullName>
    </submittedName>
</protein>
<name>A0A9P4S3D2_9PEZI</name>
<organism evidence="1 2">
    <name type="scientific">Patellaria atrata CBS 101060</name>
    <dbReference type="NCBI Taxonomy" id="1346257"/>
    <lineage>
        <taxon>Eukaryota</taxon>
        <taxon>Fungi</taxon>
        <taxon>Dikarya</taxon>
        <taxon>Ascomycota</taxon>
        <taxon>Pezizomycotina</taxon>
        <taxon>Dothideomycetes</taxon>
        <taxon>Dothideomycetes incertae sedis</taxon>
        <taxon>Patellariales</taxon>
        <taxon>Patellariaceae</taxon>
        <taxon>Patellaria</taxon>
    </lineage>
</organism>
<dbReference type="EMBL" id="MU006115">
    <property type="protein sequence ID" value="KAF2834726.1"/>
    <property type="molecule type" value="Genomic_DNA"/>
</dbReference>
<dbReference type="AlphaFoldDB" id="A0A9P4S3D2"/>
<comment type="caution">
    <text evidence="1">The sequence shown here is derived from an EMBL/GenBank/DDBJ whole genome shotgun (WGS) entry which is preliminary data.</text>
</comment>
<keyword evidence="2" id="KW-1185">Reference proteome</keyword>
<evidence type="ECO:0000313" key="1">
    <source>
        <dbReference type="EMBL" id="KAF2834726.1"/>
    </source>
</evidence>
<accession>A0A9P4S3D2</accession>
<reference evidence="1" key="1">
    <citation type="journal article" date="2020" name="Stud. Mycol.">
        <title>101 Dothideomycetes genomes: a test case for predicting lifestyles and emergence of pathogens.</title>
        <authorList>
            <person name="Haridas S."/>
            <person name="Albert R."/>
            <person name="Binder M."/>
            <person name="Bloem J."/>
            <person name="Labutti K."/>
            <person name="Salamov A."/>
            <person name="Andreopoulos B."/>
            <person name="Baker S."/>
            <person name="Barry K."/>
            <person name="Bills G."/>
            <person name="Bluhm B."/>
            <person name="Cannon C."/>
            <person name="Castanera R."/>
            <person name="Culley D."/>
            <person name="Daum C."/>
            <person name="Ezra D."/>
            <person name="Gonzalez J."/>
            <person name="Henrissat B."/>
            <person name="Kuo A."/>
            <person name="Liang C."/>
            <person name="Lipzen A."/>
            <person name="Lutzoni F."/>
            <person name="Magnuson J."/>
            <person name="Mondo S."/>
            <person name="Nolan M."/>
            <person name="Ohm R."/>
            <person name="Pangilinan J."/>
            <person name="Park H.-J."/>
            <person name="Ramirez L."/>
            <person name="Alfaro M."/>
            <person name="Sun H."/>
            <person name="Tritt A."/>
            <person name="Yoshinaga Y."/>
            <person name="Zwiers L.-H."/>
            <person name="Turgeon B."/>
            <person name="Goodwin S."/>
            <person name="Spatafora J."/>
            <person name="Crous P."/>
            <person name="Grigoriev I."/>
        </authorList>
    </citation>
    <scope>NUCLEOTIDE SEQUENCE</scope>
    <source>
        <strain evidence="1">CBS 101060</strain>
    </source>
</reference>
<sequence>YTPLSAKERQIRLLRLHPSQRGTEDLECDLQAVPLDEEMLKYEALYHTSG</sequence>
<feature type="non-terminal residue" evidence="1">
    <location>
        <position position="50"/>
    </location>
</feature>
<gene>
    <name evidence="1" type="ORF">M501DRAFT_921052</name>
</gene>
<dbReference type="Proteomes" id="UP000799429">
    <property type="component" value="Unassembled WGS sequence"/>
</dbReference>
<feature type="non-terminal residue" evidence="1">
    <location>
        <position position="1"/>
    </location>
</feature>
<evidence type="ECO:0000313" key="2">
    <source>
        <dbReference type="Proteomes" id="UP000799429"/>
    </source>
</evidence>